<keyword evidence="2" id="KW-0808">Transferase</keyword>
<evidence type="ECO:0000259" key="1">
    <source>
        <dbReference type="PROSITE" id="PS51186"/>
    </source>
</evidence>
<gene>
    <name evidence="2" type="ORF">GB883_12830</name>
</gene>
<sequence>MTAGPVLGAPCSLGNAALATSGRGACWWPAVHLPFPGAPYRPRVTVLLPPAGLHPALTLHPGPVPAAVQAAVGRLRGPDPRLPGRAAHAALYAQAVADGTLVGFCLAEEPNTEPGASWAHHGAAGPELGVLVVDPRWRGRGLGVGLVGAVARAVAASGRTAVAVTAPASPAVAVNRRVGARVAGTFRRGPEELWLWDFAGVR</sequence>
<dbReference type="InterPro" id="IPR016181">
    <property type="entry name" value="Acyl_CoA_acyltransferase"/>
</dbReference>
<accession>A0A7J5UMW7</accession>
<dbReference type="SUPFAM" id="SSF55729">
    <property type="entry name" value="Acyl-CoA N-acyltransferases (Nat)"/>
    <property type="match status" value="1"/>
</dbReference>
<dbReference type="Gene3D" id="3.40.630.30">
    <property type="match status" value="1"/>
</dbReference>
<feature type="domain" description="N-acetyltransferase" evidence="1">
    <location>
        <begin position="43"/>
        <end position="200"/>
    </location>
</feature>
<dbReference type="Proteomes" id="UP000451860">
    <property type="component" value="Unassembled WGS sequence"/>
</dbReference>
<dbReference type="GO" id="GO:0016747">
    <property type="term" value="F:acyltransferase activity, transferring groups other than amino-acyl groups"/>
    <property type="evidence" value="ECO:0007669"/>
    <property type="project" value="InterPro"/>
</dbReference>
<dbReference type="InterPro" id="IPR000182">
    <property type="entry name" value="GNAT_dom"/>
</dbReference>
<organism evidence="2 3">
    <name type="scientific">Georgenia thermotolerans</name>
    <dbReference type="NCBI Taxonomy" id="527326"/>
    <lineage>
        <taxon>Bacteria</taxon>
        <taxon>Bacillati</taxon>
        <taxon>Actinomycetota</taxon>
        <taxon>Actinomycetes</taxon>
        <taxon>Micrococcales</taxon>
        <taxon>Bogoriellaceae</taxon>
        <taxon>Georgenia</taxon>
    </lineage>
</organism>
<protein>
    <submittedName>
        <fullName evidence="2">GNAT family N-acetyltransferase</fullName>
    </submittedName>
</protein>
<dbReference type="InterPro" id="IPR013653">
    <property type="entry name" value="GCN5-like_dom"/>
</dbReference>
<reference evidence="2 3" key="1">
    <citation type="submission" date="2019-10" db="EMBL/GenBank/DDBJ databases">
        <title>Georgenia wutianyii sp. nov. and Georgenia yuyongxinii sp. nov. isolated from plateau pika (Ochotona curzoniae) in the Qinghai-Tibet plateau of China.</title>
        <authorList>
            <person name="Tian Z."/>
        </authorList>
    </citation>
    <scope>NUCLEOTIDE SEQUENCE [LARGE SCALE GENOMIC DNA]</scope>
    <source>
        <strain evidence="2 3">DSM 21501</strain>
    </source>
</reference>
<comment type="caution">
    <text evidence="2">The sequence shown here is derived from an EMBL/GenBank/DDBJ whole genome shotgun (WGS) entry which is preliminary data.</text>
</comment>
<evidence type="ECO:0000313" key="3">
    <source>
        <dbReference type="Proteomes" id="UP000451860"/>
    </source>
</evidence>
<evidence type="ECO:0000313" key="2">
    <source>
        <dbReference type="EMBL" id="KAE8763697.1"/>
    </source>
</evidence>
<keyword evidence="3" id="KW-1185">Reference proteome</keyword>
<dbReference type="OrthoDB" id="9906100at2"/>
<dbReference type="Pfam" id="PF08445">
    <property type="entry name" value="FR47"/>
    <property type="match status" value="1"/>
</dbReference>
<proteinExistence type="predicted"/>
<dbReference type="AlphaFoldDB" id="A0A7J5UMW7"/>
<dbReference type="PROSITE" id="PS51186">
    <property type="entry name" value="GNAT"/>
    <property type="match status" value="1"/>
</dbReference>
<name>A0A7J5UMW7_9MICO</name>
<dbReference type="EMBL" id="WHJE01000060">
    <property type="protein sequence ID" value="KAE8763697.1"/>
    <property type="molecule type" value="Genomic_DNA"/>
</dbReference>